<protein>
    <submittedName>
        <fullName evidence="1">Uncharacterized protein</fullName>
    </submittedName>
</protein>
<organism evidence="1 2">
    <name type="scientific">Lolliginicoccus lacisalsi</name>
    <dbReference type="NCBI Taxonomy" id="2742202"/>
    <lineage>
        <taxon>Bacteria</taxon>
        <taxon>Bacillati</taxon>
        <taxon>Actinomycetota</taxon>
        <taxon>Actinomycetes</taxon>
        <taxon>Mycobacteriales</taxon>
        <taxon>Hoyosellaceae</taxon>
        <taxon>Lolliginicoccus</taxon>
    </lineage>
</organism>
<dbReference type="AlphaFoldDB" id="A0A927J9A6"/>
<dbReference type="RefSeq" id="WP_192037538.1">
    <property type="nucleotide sequence ID" value="NZ_JACYWE010000001.1"/>
</dbReference>
<name>A0A927J9A6_9ACTN</name>
<reference evidence="1" key="1">
    <citation type="submission" date="2020-09" db="EMBL/GenBank/DDBJ databases">
        <title>Hoyosella lacisalsi sp. nov., a halotolerant actinobacterium isolated from soil of Lake Gudzhirganskoe.</title>
        <authorList>
            <person name="Yang Q."/>
            <person name="Guo P.Y."/>
            <person name="Liu S.W."/>
            <person name="Li F.N."/>
            <person name="Sun C.H."/>
        </authorList>
    </citation>
    <scope>NUCLEOTIDE SEQUENCE</scope>
    <source>
        <strain evidence="1">G463</strain>
    </source>
</reference>
<evidence type="ECO:0000313" key="2">
    <source>
        <dbReference type="Proteomes" id="UP000642993"/>
    </source>
</evidence>
<keyword evidence="2" id="KW-1185">Reference proteome</keyword>
<proteinExistence type="predicted"/>
<dbReference type="EMBL" id="JACYWE010000001">
    <property type="protein sequence ID" value="MBD8505058.1"/>
    <property type="molecule type" value="Genomic_DNA"/>
</dbReference>
<sequence>MNDLRFGCSAAEYDALYRALGPGTVPQNATAQGFVKGNPVAELVWQGKVFGTGTVTNRVVGLEVFPASVSVGPSYADGAPAILIDYAGGPLGFIRDEIRQVQPGVYMGFAYDRSGAPRVVERFILVL</sequence>
<accession>A0A927J9A6</accession>
<dbReference type="Proteomes" id="UP000642993">
    <property type="component" value="Unassembled WGS sequence"/>
</dbReference>
<comment type="caution">
    <text evidence="1">The sequence shown here is derived from an EMBL/GenBank/DDBJ whole genome shotgun (WGS) entry which is preliminary data.</text>
</comment>
<gene>
    <name evidence="1" type="ORF">HT102_00955</name>
</gene>
<evidence type="ECO:0000313" key="1">
    <source>
        <dbReference type="EMBL" id="MBD8505058.1"/>
    </source>
</evidence>